<dbReference type="GO" id="GO:0005096">
    <property type="term" value="F:GTPase activator activity"/>
    <property type="evidence" value="ECO:0007669"/>
    <property type="project" value="TreeGrafter"/>
</dbReference>
<dbReference type="GO" id="GO:0019905">
    <property type="term" value="F:syntaxin binding"/>
    <property type="evidence" value="ECO:0007669"/>
    <property type="project" value="TreeGrafter"/>
</dbReference>
<dbReference type="Gene3D" id="2.130.10.10">
    <property type="entry name" value="YVTN repeat-like/Quinoprotein amine dehydrogenase"/>
    <property type="match status" value="3"/>
</dbReference>
<evidence type="ECO:0000256" key="2">
    <source>
        <dbReference type="ARBA" id="ARBA00008070"/>
    </source>
</evidence>
<keyword evidence="3" id="KW-0268">Exocytosis</keyword>
<dbReference type="SUPFAM" id="SSF50978">
    <property type="entry name" value="WD40 repeat-like"/>
    <property type="match status" value="2"/>
</dbReference>
<evidence type="ECO:0000256" key="5">
    <source>
        <dbReference type="PROSITE-ProRule" id="PRU00290"/>
    </source>
</evidence>
<dbReference type="SMART" id="SM00320">
    <property type="entry name" value="WD40"/>
    <property type="match status" value="6"/>
</dbReference>
<comment type="similarity">
    <text evidence="2">Belongs to the WD repeat L(2)GL family.</text>
</comment>
<evidence type="ECO:0000256" key="4">
    <source>
        <dbReference type="ARBA" id="ARBA00022490"/>
    </source>
</evidence>
<feature type="region of interest" description="Disordered" evidence="6">
    <location>
        <begin position="970"/>
        <end position="989"/>
    </location>
</feature>
<gene>
    <name evidence="8" type="ORF">Cgig2_032744</name>
</gene>
<accession>A0A9Q1KJ64</accession>
<dbReference type="InterPro" id="IPR042855">
    <property type="entry name" value="V_SNARE_CC"/>
</dbReference>
<dbReference type="GO" id="GO:0006893">
    <property type="term" value="P:Golgi to plasma membrane transport"/>
    <property type="evidence" value="ECO:0007669"/>
    <property type="project" value="TreeGrafter"/>
</dbReference>
<name>A0A9Q1KJ64_9CARY</name>
<dbReference type="GO" id="GO:0006887">
    <property type="term" value="P:exocytosis"/>
    <property type="evidence" value="ECO:0007669"/>
    <property type="project" value="UniProtKB-KW"/>
</dbReference>
<comment type="caution">
    <text evidence="8">The sequence shown here is derived from an EMBL/GenBank/DDBJ whole genome shotgun (WGS) entry which is preliminary data.</text>
</comment>
<dbReference type="Pfam" id="PF00957">
    <property type="entry name" value="Synaptobrevin"/>
    <property type="match status" value="1"/>
</dbReference>
<dbReference type="GO" id="GO:0045159">
    <property type="term" value="F:myosin II binding"/>
    <property type="evidence" value="ECO:0007669"/>
    <property type="project" value="TreeGrafter"/>
</dbReference>
<dbReference type="PANTHER" id="PTHR10241">
    <property type="entry name" value="LETHAL 2 GIANT LARVAE PROTEIN"/>
    <property type="match status" value="1"/>
</dbReference>
<proteinExistence type="inferred from homology"/>
<comment type="subcellular location">
    <subcellularLocation>
        <location evidence="1">Cytoplasm</location>
    </subcellularLocation>
</comment>
<dbReference type="Pfam" id="PF12657">
    <property type="entry name" value="TFIIIC_delta"/>
    <property type="match status" value="1"/>
</dbReference>
<sequence length="1110" mass="121298">MFIPKIFKHNQKGKIDLNPRVIAHYGIPSTASCLACDPIQQLLAVGTFDGRIKVIGSDTIEGLLTSSKKIPFKNLEFLQNQGFLISISKENDVQAWDLEHRCITSTLQWKANITAFGVIQETTFMYIGDEFGLVSVLKYDIGERKLLLQPFTIPVYSVSEAAGITLLNHQSVVGVLPQPCTRGNRQDKNYLELLYLGNLTLDEGTVLLAYDNGVLVLWDVSREELVLIRGYNTSENAGGSEQKDQRSDDKQEDKQIVSLCWASLDGSILAVGYTDGDIFLWNLSGDATTKDSKTGKLADIVVKLQLPSFNKKFLSFFNGTPNKRSPVVGLHWSSSGLNSDHGGYLFVYGGDEIGSAEALTILSLEWSPQKEALKNVVRVNINLQGPYLDMILLQSFSVLENTEAASLFILSSPGQLEFYDSSCLSGLISQKDKSCTPIHYRSALPTAEPHLTVGRFISVQGNTKCSVAWSEVVTAGLQDGHQSNDKVLKWPLNGGVPCHMTIPGERNIERLYIAGYQDGSVRIWDATYPLLLPLFTLDPEVGMVKGVSVTGVTAPVSALDFCSETLFIAIGSDSGLVRLYNLCGNCDETNLLVVTETKIEVCDQDQGKGSPLSAVFNLVASPVSTLRYTNLGTRLAVGYRSGQVAMLNINPPSALFLRGTHPSPSAPVVSFSPAILQGSCDSTTTSDKSESHGRSEPAKELIFALRSDLHVAVLDGSNGNVICSFPQNHGKESTAISLQVIWLIGYQDEISADGAKYVVDVSEGKHMHLLPPKKKKKKSESAQINDHCERNWDGVDRSSNSAQSTADLQILLCCTNVIQMYSLKSVVQGSAESIQDVNLLTTSCWTAIFKKDKKTCGLIVVHQTGSIEIRSLPNLEPLGELSLMPILRWTFKTDMDKSMSSAENGQIALVNGCEFAVVSLLARDNDFRIPQSLPCLHDKTLAAALDMGSSSTQKKNKPAKILGGIMGGLKASKESETPEPEGSQNSIHSSLDKIFSRSPASSSEASNVSGEFWSHILRDFQHAGKKNDRKKLFGGVILTPETKPKQRTDSPDLTSAHAAALDARNKLLERQEKLERIAQNSEELANGAQDFASMAAELKKKMKHRKWWQL</sequence>
<dbReference type="InterPro" id="IPR024761">
    <property type="entry name" value="TFIIIC_delta_N"/>
</dbReference>
<feature type="domain" description="V-SNARE coiled-coil homology" evidence="7">
    <location>
        <begin position="1045"/>
        <end position="1109"/>
    </location>
</feature>
<dbReference type="GO" id="GO:0005737">
    <property type="term" value="C:cytoplasm"/>
    <property type="evidence" value="ECO:0007669"/>
    <property type="project" value="UniProtKB-SubCell"/>
</dbReference>
<keyword evidence="5" id="KW-0175">Coiled coil</keyword>
<dbReference type="Gene3D" id="1.20.5.110">
    <property type="match status" value="1"/>
</dbReference>
<evidence type="ECO:0000313" key="9">
    <source>
        <dbReference type="Proteomes" id="UP001153076"/>
    </source>
</evidence>
<dbReference type="GO" id="GO:0005886">
    <property type="term" value="C:plasma membrane"/>
    <property type="evidence" value="ECO:0007669"/>
    <property type="project" value="TreeGrafter"/>
</dbReference>
<protein>
    <recommendedName>
        <fullName evidence="7">V-SNARE coiled-coil homology domain-containing protein</fullName>
    </recommendedName>
</protein>
<keyword evidence="9" id="KW-1185">Reference proteome</keyword>
<evidence type="ECO:0000313" key="8">
    <source>
        <dbReference type="EMBL" id="KAJ8443920.1"/>
    </source>
</evidence>
<reference evidence="8" key="1">
    <citation type="submission" date="2022-04" db="EMBL/GenBank/DDBJ databases">
        <title>Carnegiea gigantea Genome sequencing and assembly v2.</title>
        <authorList>
            <person name="Copetti D."/>
            <person name="Sanderson M.J."/>
            <person name="Burquez A."/>
            <person name="Wojciechowski M.F."/>
        </authorList>
    </citation>
    <scope>NUCLEOTIDE SEQUENCE</scope>
    <source>
        <strain evidence="8">SGP5-SGP5p</strain>
        <tissue evidence="8">Aerial part</tissue>
    </source>
</reference>
<dbReference type="AlphaFoldDB" id="A0A9Q1KJ64"/>
<dbReference type="Proteomes" id="UP001153076">
    <property type="component" value="Unassembled WGS sequence"/>
</dbReference>
<dbReference type="PROSITE" id="PS51257">
    <property type="entry name" value="PROKAR_LIPOPROTEIN"/>
    <property type="match status" value="1"/>
</dbReference>
<dbReference type="SUPFAM" id="SSF58038">
    <property type="entry name" value="SNARE fusion complex"/>
    <property type="match status" value="1"/>
</dbReference>
<dbReference type="InterPro" id="IPR015943">
    <property type="entry name" value="WD40/YVTN_repeat-like_dom_sf"/>
</dbReference>
<evidence type="ECO:0000259" key="7">
    <source>
        <dbReference type="PROSITE" id="PS50892"/>
    </source>
</evidence>
<dbReference type="InterPro" id="IPR001680">
    <property type="entry name" value="WD40_rpt"/>
</dbReference>
<evidence type="ECO:0000256" key="6">
    <source>
        <dbReference type="SAM" id="MobiDB-lite"/>
    </source>
</evidence>
<evidence type="ECO:0000256" key="3">
    <source>
        <dbReference type="ARBA" id="ARBA00022483"/>
    </source>
</evidence>
<dbReference type="CDD" id="cd15873">
    <property type="entry name" value="R-SNARE_STXBP5_6"/>
    <property type="match status" value="1"/>
</dbReference>
<keyword evidence="4" id="KW-0963">Cytoplasm</keyword>
<dbReference type="InterPro" id="IPR036322">
    <property type="entry name" value="WD40_repeat_dom_sf"/>
</dbReference>
<dbReference type="OrthoDB" id="19944at2759"/>
<dbReference type="PANTHER" id="PTHR10241:SF38">
    <property type="entry name" value="TRANSDUCIN FAMILY PROTEIN _ WD-40 REPEAT FAMILY PROTEIN"/>
    <property type="match status" value="1"/>
</dbReference>
<organism evidence="8 9">
    <name type="scientific">Carnegiea gigantea</name>
    <dbReference type="NCBI Taxonomy" id="171969"/>
    <lineage>
        <taxon>Eukaryota</taxon>
        <taxon>Viridiplantae</taxon>
        <taxon>Streptophyta</taxon>
        <taxon>Embryophyta</taxon>
        <taxon>Tracheophyta</taxon>
        <taxon>Spermatophyta</taxon>
        <taxon>Magnoliopsida</taxon>
        <taxon>eudicotyledons</taxon>
        <taxon>Gunneridae</taxon>
        <taxon>Pentapetalae</taxon>
        <taxon>Caryophyllales</taxon>
        <taxon>Cactineae</taxon>
        <taxon>Cactaceae</taxon>
        <taxon>Cactoideae</taxon>
        <taxon>Echinocereeae</taxon>
        <taxon>Carnegiea</taxon>
    </lineage>
</organism>
<dbReference type="EMBL" id="JAKOGI010000110">
    <property type="protein sequence ID" value="KAJ8443920.1"/>
    <property type="molecule type" value="Genomic_DNA"/>
</dbReference>
<dbReference type="PROSITE" id="PS50892">
    <property type="entry name" value="V_SNARE"/>
    <property type="match status" value="1"/>
</dbReference>
<evidence type="ECO:0000256" key="1">
    <source>
        <dbReference type="ARBA" id="ARBA00004496"/>
    </source>
</evidence>